<keyword evidence="4 5" id="KW-0479">Metal-binding</keyword>
<organism evidence="7 8">
    <name type="scientific">Micrococcus flavus</name>
    <dbReference type="NCBI Taxonomy" id="384602"/>
    <lineage>
        <taxon>Bacteria</taxon>
        <taxon>Bacillati</taxon>
        <taxon>Actinomycetota</taxon>
        <taxon>Actinomycetes</taxon>
        <taxon>Micrococcales</taxon>
        <taxon>Micrococcaceae</taxon>
        <taxon>Micrococcus</taxon>
    </lineage>
</organism>
<feature type="binding site" evidence="5">
    <location>
        <position position="258"/>
    </location>
    <ligand>
        <name>a divalent metal cation</name>
        <dbReference type="ChEBI" id="CHEBI:60240"/>
        <label>1</label>
    </ligand>
</feature>
<dbReference type="AlphaFoldDB" id="A0A7W7P9W0"/>
<dbReference type="Proteomes" id="UP000560081">
    <property type="component" value="Unassembled WGS sequence"/>
</dbReference>
<dbReference type="PANTHER" id="PTHR13799:SF14">
    <property type="entry name" value="GTP CYCLOHYDROLASE 1 TYPE 2 HOMOLOG"/>
    <property type="match status" value="1"/>
</dbReference>
<dbReference type="RefSeq" id="WP_209280994.1">
    <property type="nucleotide sequence ID" value="NZ_BMLA01000001.1"/>
</dbReference>
<dbReference type="InterPro" id="IPR002678">
    <property type="entry name" value="DUF34/NIF3"/>
</dbReference>
<keyword evidence="8" id="KW-1185">Reference proteome</keyword>
<feature type="binding site" evidence="5">
    <location>
        <position position="85"/>
    </location>
    <ligand>
        <name>a divalent metal cation</name>
        <dbReference type="ChEBI" id="CHEBI:60240"/>
        <label>1</label>
    </ligand>
</feature>
<evidence type="ECO:0000256" key="1">
    <source>
        <dbReference type="ARBA" id="ARBA00006964"/>
    </source>
</evidence>
<dbReference type="SUPFAM" id="SSF102705">
    <property type="entry name" value="NIF3 (NGG1p interacting factor 3)-like"/>
    <property type="match status" value="1"/>
</dbReference>
<comment type="subunit">
    <text evidence="2">Homohexamer.</text>
</comment>
<evidence type="ECO:0000256" key="4">
    <source>
        <dbReference type="ARBA" id="ARBA00022723"/>
    </source>
</evidence>
<dbReference type="InterPro" id="IPR036069">
    <property type="entry name" value="DUF34/NIF3_sf"/>
</dbReference>
<evidence type="ECO:0000256" key="2">
    <source>
        <dbReference type="ARBA" id="ARBA00011643"/>
    </source>
</evidence>
<dbReference type="PANTHER" id="PTHR13799">
    <property type="entry name" value="NGG1 INTERACTING FACTOR 3"/>
    <property type="match status" value="1"/>
</dbReference>
<dbReference type="GO" id="GO:0046872">
    <property type="term" value="F:metal ion binding"/>
    <property type="evidence" value="ECO:0007669"/>
    <property type="project" value="UniProtKB-KW"/>
</dbReference>
<dbReference type="GO" id="GO:0005737">
    <property type="term" value="C:cytoplasm"/>
    <property type="evidence" value="ECO:0007669"/>
    <property type="project" value="TreeGrafter"/>
</dbReference>
<feature type="binding site" evidence="5">
    <location>
        <position position="86"/>
    </location>
    <ligand>
        <name>a divalent metal cation</name>
        <dbReference type="ChEBI" id="CHEBI:60240"/>
        <label>1</label>
    </ligand>
</feature>
<evidence type="ECO:0000313" key="8">
    <source>
        <dbReference type="Proteomes" id="UP000560081"/>
    </source>
</evidence>
<evidence type="ECO:0000256" key="3">
    <source>
        <dbReference type="ARBA" id="ARBA00022112"/>
    </source>
</evidence>
<sequence length="306" mass="31102">MTVPDHSPPGGGSVSENRSDTPTLAQVLTVIERLWPASLAESWDAVGPVVGRPEAPVRRILFAVDPVQAVADEAVERGADLLLTHHPLLLRGATSVAAGGHAGAAKGAVVHTLIERSIGLVAAHTNADAAVGGVSDAVARRLGVTGARPLVPSAGGGDAQGIGRVGELESPVSLRAFAERVAGVVPATVGGVRVAGDPDAEVRRVAVCGGAGDGLFDAVRAADADVYVTSDLRHHPASEARETALVGDGRPALVDVAHFASEWLWLADGAHALREALEADGFAVETVVSTRVTDPWDLLVGGGGRP</sequence>
<proteinExistence type="inferred from homology"/>
<dbReference type="Gene3D" id="3.40.1390.30">
    <property type="entry name" value="NIF3 (NGG1p interacting factor 3)-like"/>
    <property type="match status" value="2"/>
</dbReference>
<dbReference type="FunFam" id="3.40.1390.30:FF:000001">
    <property type="entry name" value="GTP cyclohydrolase 1 type 2"/>
    <property type="match status" value="1"/>
</dbReference>
<comment type="similarity">
    <text evidence="1">Belongs to the GTP cyclohydrolase I type 2/NIF3 family.</text>
</comment>
<evidence type="ECO:0000313" key="7">
    <source>
        <dbReference type="EMBL" id="MBB4882906.1"/>
    </source>
</evidence>
<dbReference type="EMBL" id="JACHMC010000001">
    <property type="protein sequence ID" value="MBB4882906.1"/>
    <property type="molecule type" value="Genomic_DNA"/>
</dbReference>
<feature type="region of interest" description="Disordered" evidence="6">
    <location>
        <begin position="1"/>
        <end position="21"/>
    </location>
</feature>
<feature type="binding site" evidence="5">
    <location>
        <position position="262"/>
    </location>
    <ligand>
        <name>a divalent metal cation</name>
        <dbReference type="ChEBI" id="CHEBI:60240"/>
        <label>1</label>
    </ligand>
</feature>
<comment type="caution">
    <text evidence="7">The sequence shown here is derived from an EMBL/GenBank/DDBJ whole genome shotgun (WGS) entry which is preliminary data.</text>
</comment>
<protein>
    <recommendedName>
        <fullName evidence="3">GTP cyclohydrolase 1 type 2 homolog</fullName>
    </recommendedName>
</protein>
<accession>A0A7W7P9W0</accession>
<reference evidence="7 8" key="1">
    <citation type="submission" date="2020-08" db="EMBL/GenBank/DDBJ databases">
        <title>Sequencing the genomes of 1000 actinobacteria strains.</title>
        <authorList>
            <person name="Klenk H.-P."/>
        </authorList>
    </citation>
    <scope>NUCLEOTIDE SEQUENCE [LARGE SCALE GENOMIC DNA]</scope>
    <source>
        <strain evidence="7 8">DSM 19079</strain>
    </source>
</reference>
<dbReference type="NCBIfam" id="TIGR00486">
    <property type="entry name" value="YbgI_SA1388"/>
    <property type="match status" value="1"/>
</dbReference>
<dbReference type="Pfam" id="PF01784">
    <property type="entry name" value="DUF34_NIF3"/>
    <property type="match status" value="1"/>
</dbReference>
<name>A0A7W7P9W0_9MICC</name>
<feature type="binding site" evidence="5">
    <location>
        <position position="128"/>
    </location>
    <ligand>
        <name>a divalent metal cation</name>
        <dbReference type="ChEBI" id="CHEBI:60240"/>
        <label>1</label>
    </ligand>
</feature>
<evidence type="ECO:0000256" key="5">
    <source>
        <dbReference type="PIRSR" id="PIRSR602678-1"/>
    </source>
</evidence>
<gene>
    <name evidence="7" type="ORF">BJ976_001257</name>
</gene>
<evidence type="ECO:0000256" key="6">
    <source>
        <dbReference type="SAM" id="MobiDB-lite"/>
    </source>
</evidence>